<keyword evidence="2" id="KW-0472">Membrane</keyword>
<feature type="compositionally biased region" description="Low complexity" evidence="1">
    <location>
        <begin position="27"/>
        <end position="41"/>
    </location>
</feature>
<evidence type="ECO:0000313" key="3">
    <source>
        <dbReference type="EMBL" id="KAG5267821.1"/>
    </source>
</evidence>
<evidence type="ECO:0000256" key="1">
    <source>
        <dbReference type="SAM" id="MobiDB-lite"/>
    </source>
</evidence>
<keyword evidence="2" id="KW-1133">Transmembrane helix</keyword>
<name>A0AAV6G5A2_9TELE</name>
<keyword evidence="4" id="KW-1185">Reference proteome</keyword>
<protein>
    <submittedName>
        <fullName evidence="3">Uncharacterized protein</fullName>
    </submittedName>
</protein>
<keyword evidence="2" id="KW-0812">Transmembrane</keyword>
<reference evidence="3 4" key="1">
    <citation type="submission" date="2020-10" db="EMBL/GenBank/DDBJ databases">
        <title>Chromosome-scale genome assembly of the Allis shad, Alosa alosa.</title>
        <authorList>
            <person name="Margot Z."/>
            <person name="Christophe K."/>
            <person name="Cabau C."/>
            <person name="Louis A."/>
            <person name="Berthelot C."/>
            <person name="Parey E."/>
            <person name="Roest Crollius H."/>
            <person name="Montfort J."/>
            <person name="Robinson-Rechavi M."/>
            <person name="Bucao C."/>
            <person name="Bouchez O."/>
            <person name="Gislard M."/>
            <person name="Lluch J."/>
            <person name="Milhes M."/>
            <person name="Lampietro C."/>
            <person name="Lopez Roques C."/>
            <person name="Donnadieu C."/>
            <person name="Braasch I."/>
            <person name="Desvignes T."/>
            <person name="Postlethwait J."/>
            <person name="Bobe J."/>
            <person name="Guiguen Y."/>
        </authorList>
    </citation>
    <scope>NUCLEOTIDE SEQUENCE [LARGE SCALE GENOMIC DNA]</scope>
    <source>
        <strain evidence="3">M-15738</strain>
        <tissue evidence="3">Blood</tissue>
    </source>
</reference>
<evidence type="ECO:0000256" key="2">
    <source>
        <dbReference type="SAM" id="Phobius"/>
    </source>
</evidence>
<feature type="region of interest" description="Disordered" evidence="1">
    <location>
        <begin position="16"/>
        <end position="50"/>
    </location>
</feature>
<comment type="caution">
    <text evidence="3">The sequence shown here is derived from an EMBL/GenBank/DDBJ whole genome shotgun (WGS) entry which is preliminary data.</text>
</comment>
<feature type="transmembrane region" description="Helical" evidence="2">
    <location>
        <begin position="55"/>
        <end position="76"/>
    </location>
</feature>
<proteinExistence type="predicted"/>
<organism evidence="3 4">
    <name type="scientific">Alosa alosa</name>
    <name type="common">allis shad</name>
    <dbReference type="NCBI Taxonomy" id="278164"/>
    <lineage>
        <taxon>Eukaryota</taxon>
        <taxon>Metazoa</taxon>
        <taxon>Chordata</taxon>
        <taxon>Craniata</taxon>
        <taxon>Vertebrata</taxon>
        <taxon>Euteleostomi</taxon>
        <taxon>Actinopterygii</taxon>
        <taxon>Neopterygii</taxon>
        <taxon>Teleostei</taxon>
        <taxon>Clupei</taxon>
        <taxon>Clupeiformes</taxon>
        <taxon>Clupeoidei</taxon>
        <taxon>Clupeidae</taxon>
        <taxon>Alosa</taxon>
    </lineage>
</organism>
<dbReference type="Proteomes" id="UP000823561">
    <property type="component" value="Chromosome 17"/>
</dbReference>
<gene>
    <name evidence="3" type="ORF">AALO_G00226170</name>
</gene>
<dbReference type="AlphaFoldDB" id="A0AAV6G5A2"/>
<dbReference type="EMBL" id="JADWDJ010000017">
    <property type="protein sequence ID" value="KAG5267821.1"/>
    <property type="molecule type" value="Genomic_DNA"/>
</dbReference>
<evidence type="ECO:0000313" key="4">
    <source>
        <dbReference type="Proteomes" id="UP000823561"/>
    </source>
</evidence>
<accession>A0AAV6G5A2</accession>
<sequence length="123" mass="12923">MMWMLSLFDHTGAQPTFPPSTQVSDYKPTVSKSSTPKTTTSIAVSTDSGPSVTPVVPLIAGVGVPLGLLAAALIIVMMHKRRTNAGGETKHTAQEEGADLHYAAFQHLNPTQAGPSAVRLISK</sequence>